<evidence type="ECO:0000313" key="2">
    <source>
        <dbReference type="Proteomes" id="UP000002725"/>
    </source>
</evidence>
<dbReference type="EMBL" id="CP001108">
    <property type="protein sequence ID" value="ACF45572.1"/>
    <property type="molecule type" value="Genomic_DNA"/>
</dbReference>
<dbReference type="AlphaFoldDB" id="B4S5H5"/>
<dbReference type="Proteomes" id="UP000002725">
    <property type="component" value="Chromosome"/>
</dbReference>
<gene>
    <name evidence="1" type="ordered locus">Paes_0516</name>
</gene>
<dbReference type="STRING" id="290512.Paes_0516"/>
<dbReference type="eggNOG" id="ENOG50333G5">
    <property type="taxonomic scope" value="Bacteria"/>
</dbReference>
<name>B4S5H5_PROA2</name>
<dbReference type="HOGENOM" id="CLU_985878_0_0_10"/>
<dbReference type="KEGG" id="paa:Paes_0516"/>
<keyword evidence="2" id="KW-1185">Reference proteome</keyword>
<proteinExistence type="predicted"/>
<organism evidence="1 2">
    <name type="scientific">Prosthecochloris aestuarii (strain DSM 271 / SK 413)</name>
    <dbReference type="NCBI Taxonomy" id="290512"/>
    <lineage>
        <taxon>Bacteria</taxon>
        <taxon>Pseudomonadati</taxon>
        <taxon>Chlorobiota</taxon>
        <taxon>Chlorobiia</taxon>
        <taxon>Chlorobiales</taxon>
        <taxon>Chlorobiaceae</taxon>
        <taxon>Prosthecochloris</taxon>
    </lineage>
</organism>
<sequence length="296" mass="32668">MGGPAAERFLSYSAPDDSVIWKIMFLDTDCLVGELHRPTEGRTSYFALDTRNGSLVMNDFTPELAVVAEGSAPLLRTGLFTTAQGLFYLHSYVDEGPEHMGIWAVDPLKGTVVWQRQDLSLVCNLGHALLAYRAGSFAGFPERCYFLLDPMSGRVIQTPGEDASLVKELRAEAPIEEERQGIRLPLFYHQSDECNMSVEGLAVLRRMAGSGLCEYIFRGNVLAAAVHRPDSATVSPAFTTDLELWCSGQQLYSDRVCEANPAPCMNYFLLKDVSLYYIKKRTELAGVRFNAACGGV</sequence>
<accession>B4S5H5</accession>
<evidence type="ECO:0008006" key="3">
    <source>
        <dbReference type="Google" id="ProtNLM"/>
    </source>
</evidence>
<reference evidence="1" key="1">
    <citation type="submission" date="2008-06" db="EMBL/GenBank/DDBJ databases">
        <title>Complete sequence of chromosome of Prosthecochloris aestuarii DSM 271.</title>
        <authorList>
            <consortium name="US DOE Joint Genome Institute"/>
            <person name="Lucas S."/>
            <person name="Copeland A."/>
            <person name="Lapidus A."/>
            <person name="Glavina del Rio T."/>
            <person name="Dalin E."/>
            <person name="Tice H."/>
            <person name="Bruce D."/>
            <person name="Goodwin L."/>
            <person name="Pitluck S."/>
            <person name="Schmutz J."/>
            <person name="Larimer F."/>
            <person name="Land M."/>
            <person name="Hauser L."/>
            <person name="Kyrpides N."/>
            <person name="Anderson I."/>
            <person name="Liu Z."/>
            <person name="Li T."/>
            <person name="Zhao F."/>
            <person name="Overmann J."/>
            <person name="Bryant D.A."/>
            <person name="Richardson P."/>
        </authorList>
    </citation>
    <scope>NUCLEOTIDE SEQUENCE [LARGE SCALE GENOMIC DNA]</scope>
    <source>
        <strain evidence="1">DSM 271</strain>
    </source>
</reference>
<protein>
    <recommendedName>
        <fullName evidence="3">DUF4905 domain-containing protein</fullName>
    </recommendedName>
</protein>
<evidence type="ECO:0000313" key="1">
    <source>
        <dbReference type="EMBL" id="ACF45572.1"/>
    </source>
</evidence>
<dbReference type="RefSeq" id="WP_012505109.1">
    <property type="nucleotide sequence ID" value="NC_011059.1"/>
</dbReference>